<name>A0ABW9N6H8_9BACT</name>
<dbReference type="SMART" id="SM00493">
    <property type="entry name" value="TOPRIM"/>
    <property type="match status" value="1"/>
</dbReference>
<reference evidence="8" key="1">
    <citation type="submission" date="2019-08" db="EMBL/GenBank/DDBJ databases">
        <title>Rapid identification of Enteric Bacteria from Whole Genome Sequences (WGS) using Average Nucleotide Identity (ANI).</title>
        <authorList>
            <person name="Lane C."/>
        </authorList>
    </citation>
    <scope>NUCLEOTIDE SEQUENCE [LARGE SCALE GENOMIC DNA]</scope>
    <source>
        <strain evidence="8">2010D-8461</strain>
    </source>
</reference>
<evidence type="ECO:0000256" key="2">
    <source>
        <dbReference type="ARBA" id="ARBA00022515"/>
    </source>
</evidence>
<keyword evidence="3" id="KW-0808">Transferase</keyword>
<gene>
    <name evidence="8" type="ORF">A0Z09_007485</name>
</gene>
<dbReference type="SUPFAM" id="SSF57783">
    <property type="entry name" value="Zinc beta-ribbon"/>
    <property type="match status" value="1"/>
</dbReference>
<evidence type="ECO:0000256" key="4">
    <source>
        <dbReference type="ARBA" id="ARBA00022695"/>
    </source>
</evidence>
<dbReference type="Pfam" id="PF13155">
    <property type="entry name" value="Toprim_2"/>
    <property type="match status" value="1"/>
</dbReference>
<dbReference type="InterPro" id="IPR006171">
    <property type="entry name" value="TOPRIM_dom"/>
</dbReference>
<protein>
    <submittedName>
        <fullName evidence="8">DNA primase</fullName>
    </submittedName>
</protein>
<evidence type="ECO:0000256" key="5">
    <source>
        <dbReference type="ARBA" id="ARBA00022705"/>
    </source>
</evidence>
<dbReference type="PROSITE" id="PS50880">
    <property type="entry name" value="TOPRIM"/>
    <property type="match status" value="1"/>
</dbReference>
<evidence type="ECO:0000313" key="8">
    <source>
        <dbReference type="EMBL" id="MPB99875.1"/>
    </source>
</evidence>
<feature type="domain" description="Toprim" evidence="7">
    <location>
        <begin position="286"/>
        <end position="365"/>
    </location>
</feature>
<keyword evidence="5" id="KW-0235">DNA replication</keyword>
<dbReference type="SUPFAM" id="SSF56731">
    <property type="entry name" value="DNA primase core"/>
    <property type="match status" value="1"/>
</dbReference>
<evidence type="ECO:0000256" key="3">
    <source>
        <dbReference type="ARBA" id="ARBA00022679"/>
    </source>
</evidence>
<keyword evidence="6" id="KW-0804">Transcription</keyword>
<evidence type="ECO:0000256" key="6">
    <source>
        <dbReference type="ARBA" id="ARBA00023163"/>
    </source>
</evidence>
<dbReference type="Gene3D" id="3.40.1360.10">
    <property type="match status" value="1"/>
</dbReference>
<dbReference type="EMBL" id="AACKMW020000050">
    <property type="protein sequence ID" value="MPB99875.1"/>
    <property type="molecule type" value="Genomic_DNA"/>
</dbReference>
<keyword evidence="1" id="KW-0240">DNA-directed RNA polymerase</keyword>
<dbReference type="Proteomes" id="UP000364097">
    <property type="component" value="Unassembled WGS sequence"/>
</dbReference>
<proteinExistence type="predicted"/>
<keyword evidence="9" id="KW-1185">Reference proteome</keyword>
<comment type="caution">
    <text evidence="8">The sequence shown here is derived from an EMBL/GenBank/DDBJ whole genome shotgun (WGS) entry which is preliminary data.</text>
</comment>
<sequence length="381" mass="43787">MGAILRRSFMKEFNIELLNEIDIKELISNLGGSYTKTPKLMQCPNKSAHKDGDKHPSMGIKGNSCKCFACGFGGNPVSLAKEYFGDFKKACEYLHETWNIPYKNGQFETKKTIVKKQEIKKMEYFAFDLKKSFKEITLNDFLKNYNNMNESQKLKMAYSFVYRFSLTTNQDEKISYYHKRKISKDLIGNIGFIGKNDIKKLNEALKKYFPIEDLQKFNLVDLVGDWKYGYNTCVVPSFDLYTDLVTGFMLRSTNVNAKVKEVNVSNSQIIHPLPFNLTYDLIQNATEIYITEGHIDGLSLKTIGKNFISFSGIYSYKEEELGLLREKKIFISFDQDDAGKSASNVLAQKLEKANIQYEILKWDPLLGKDVNDLLVKGKLKK</sequence>
<keyword evidence="2" id="KW-0639">Primosome</keyword>
<dbReference type="Gene3D" id="3.90.580.10">
    <property type="entry name" value="Zinc finger, CHC2-type domain"/>
    <property type="match status" value="1"/>
</dbReference>
<organism evidence="8 9">
    <name type="scientific">Campylobacter subantarcticus</name>
    <dbReference type="NCBI Taxonomy" id="497724"/>
    <lineage>
        <taxon>Bacteria</taxon>
        <taxon>Pseudomonadati</taxon>
        <taxon>Campylobacterota</taxon>
        <taxon>Epsilonproteobacteria</taxon>
        <taxon>Campylobacterales</taxon>
        <taxon>Campylobacteraceae</taxon>
        <taxon>Campylobacter</taxon>
    </lineage>
</organism>
<evidence type="ECO:0000256" key="1">
    <source>
        <dbReference type="ARBA" id="ARBA00022478"/>
    </source>
</evidence>
<dbReference type="InterPro" id="IPR050219">
    <property type="entry name" value="DnaG_primase"/>
</dbReference>
<dbReference type="InterPro" id="IPR036977">
    <property type="entry name" value="DNA_primase_Znf_CHC2"/>
</dbReference>
<dbReference type="PANTHER" id="PTHR30313">
    <property type="entry name" value="DNA PRIMASE"/>
    <property type="match status" value="1"/>
</dbReference>
<evidence type="ECO:0000313" key="9">
    <source>
        <dbReference type="Proteomes" id="UP000364097"/>
    </source>
</evidence>
<evidence type="ECO:0000259" key="7">
    <source>
        <dbReference type="PROSITE" id="PS50880"/>
    </source>
</evidence>
<keyword evidence="4" id="KW-0548">Nucleotidyltransferase</keyword>
<accession>A0ABW9N6H8</accession>
<dbReference type="PANTHER" id="PTHR30313:SF2">
    <property type="entry name" value="DNA PRIMASE"/>
    <property type="match status" value="1"/>
</dbReference>